<dbReference type="InterPro" id="IPR017517">
    <property type="entry name" value="Maleyloyr_isom"/>
</dbReference>
<comment type="caution">
    <text evidence="4">The sequence shown here is derived from an EMBL/GenBank/DDBJ whole genome shotgun (WGS) entry which is preliminary data.</text>
</comment>
<organism evidence="4 5">
    <name type="scientific">Pseudonocardia eucalypti</name>
    <dbReference type="NCBI Taxonomy" id="648755"/>
    <lineage>
        <taxon>Bacteria</taxon>
        <taxon>Bacillati</taxon>
        <taxon>Actinomycetota</taxon>
        <taxon>Actinomycetes</taxon>
        <taxon>Pseudonocardiales</taxon>
        <taxon>Pseudonocardiaceae</taxon>
        <taxon>Pseudonocardia</taxon>
    </lineage>
</organism>
<protein>
    <submittedName>
        <fullName evidence="4">Maleylpyruvate isomerase family mycothiol-dependent enzyme</fullName>
    </submittedName>
</protein>
<dbReference type="EMBL" id="BAABJP010000015">
    <property type="protein sequence ID" value="GAA5156782.1"/>
    <property type="molecule type" value="Genomic_DNA"/>
</dbReference>
<feature type="domain" description="MDMPI C-terminal" evidence="2">
    <location>
        <begin position="149"/>
        <end position="255"/>
    </location>
</feature>
<dbReference type="PANTHER" id="PTHR40758:SF1">
    <property type="entry name" value="CONSERVED PROTEIN"/>
    <property type="match status" value="1"/>
</dbReference>
<dbReference type="Pfam" id="PF07398">
    <property type="entry name" value="MDMPI_C"/>
    <property type="match status" value="1"/>
</dbReference>
<sequence length="263" mass="28696">MVELTVRRYGEALLEQAEQLVGLLDGADLSRRVPTCPDWDVRQLVEHLGQAHRHGAHMVETRAEGPPDYSGTPRPTLPEDPAERVRWLREGAARVVEAVRSAGPDEPVWNFSGGDPRAAFWLRRMCHETAVHRADAAIALDAPYEVAPDVAADAISEWLSLVTSPGLVAFRPEQAAALRGSGETLHLHATDSPSLGEAGEWLIRRGPEAVTWEHGHQKGDVAVRGLAKDLLQVILGRIGTGDSRLQVFGDPALLDHWVAHATF</sequence>
<dbReference type="InterPro" id="IPR024344">
    <property type="entry name" value="MDMPI_metal-binding"/>
</dbReference>
<dbReference type="Pfam" id="PF11716">
    <property type="entry name" value="MDMPI_N"/>
    <property type="match status" value="1"/>
</dbReference>
<feature type="region of interest" description="Disordered" evidence="1">
    <location>
        <begin position="52"/>
        <end position="80"/>
    </location>
</feature>
<dbReference type="Proteomes" id="UP001428817">
    <property type="component" value="Unassembled WGS sequence"/>
</dbReference>
<evidence type="ECO:0000256" key="1">
    <source>
        <dbReference type="SAM" id="MobiDB-lite"/>
    </source>
</evidence>
<gene>
    <name evidence="4" type="ORF">GCM10023321_33330</name>
</gene>
<evidence type="ECO:0000313" key="4">
    <source>
        <dbReference type="EMBL" id="GAA5156782.1"/>
    </source>
</evidence>
<dbReference type="RefSeq" id="WP_185059560.1">
    <property type="nucleotide sequence ID" value="NZ_BAABJP010000015.1"/>
</dbReference>
<evidence type="ECO:0000313" key="5">
    <source>
        <dbReference type="Proteomes" id="UP001428817"/>
    </source>
</evidence>
<evidence type="ECO:0000259" key="3">
    <source>
        <dbReference type="Pfam" id="PF11716"/>
    </source>
</evidence>
<dbReference type="InterPro" id="IPR034660">
    <property type="entry name" value="DinB/YfiT-like"/>
</dbReference>
<proteinExistence type="predicted"/>
<reference evidence="5" key="1">
    <citation type="journal article" date="2019" name="Int. J. Syst. Evol. Microbiol.">
        <title>The Global Catalogue of Microorganisms (GCM) 10K type strain sequencing project: providing services to taxonomists for standard genome sequencing and annotation.</title>
        <authorList>
            <consortium name="The Broad Institute Genomics Platform"/>
            <consortium name="The Broad Institute Genome Sequencing Center for Infectious Disease"/>
            <person name="Wu L."/>
            <person name="Ma J."/>
        </authorList>
    </citation>
    <scope>NUCLEOTIDE SEQUENCE [LARGE SCALE GENOMIC DNA]</scope>
    <source>
        <strain evidence="5">JCM 18303</strain>
    </source>
</reference>
<feature type="domain" description="Mycothiol-dependent maleylpyruvate isomerase metal-binding" evidence="3">
    <location>
        <begin position="13"/>
        <end position="137"/>
    </location>
</feature>
<keyword evidence="5" id="KW-1185">Reference proteome</keyword>
<dbReference type="GO" id="GO:0016853">
    <property type="term" value="F:isomerase activity"/>
    <property type="evidence" value="ECO:0007669"/>
    <property type="project" value="UniProtKB-KW"/>
</dbReference>
<keyword evidence="4" id="KW-0413">Isomerase</keyword>
<name>A0ABP9Q5A1_9PSEU</name>
<evidence type="ECO:0000259" key="2">
    <source>
        <dbReference type="Pfam" id="PF07398"/>
    </source>
</evidence>
<accession>A0ABP9Q5A1</accession>
<dbReference type="SUPFAM" id="SSF109854">
    <property type="entry name" value="DinB/YfiT-like putative metalloenzymes"/>
    <property type="match status" value="1"/>
</dbReference>
<dbReference type="InterPro" id="IPR010872">
    <property type="entry name" value="MDMPI_C-term_domain"/>
</dbReference>
<dbReference type="Gene3D" id="1.20.120.450">
    <property type="entry name" value="dinb family like domain"/>
    <property type="match status" value="1"/>
</dbReference>
<dbReference type="PANTHER" id="PTHR40758">
    <property type="entry name" value="CONSERVED PROTEIN"/>
    <property type="match status" value="1"/>
</dbReference>
<dbReference type="NCBIfam" id="TIGR03083">
    <property type="entry name" value="maleylpyruvate isomerase family mycothiol-dependent enzyme"/>
    <property type="match status" value="1"/>
</dbReference>